<sequence length="77" mass="8015">MACAASEERMMLAEAEGLGGVTLCACGTVHLSVGAVTVRLAPEAFLQAVKMCQQAVQQLTLEGLLQAMSPQVNSTLH</sequence>
<protein>
    <submittedName>
        <fullName evidence="1">Uncharacterized protein</fullName>
    </submittedName>
</protein>
<dbReference type="AlphaFoldDB" id="A0A5B9EHH4"/>
<evidence type="ECO:0000313" key="1">
    <source>
        <dbReference type="EMBL" id="QEE31064.1"/>
    </source>
</evidence>
<proteinExistence type="predicted"/>
<dbReference type="OrthoDB" id="5383001at2"/>
<organism evidence="1 2">
    <name type="scientific">Terriglobus albidus</name>
    <dbReference type="NCBI Taxonomy" id="1592106"/>
    <lineage>
        <taxon>Bacteria</taxon>
        <taxon>Pseudomonadati</taxon>
        <taxon>Acidobacteriota</taxon>
        <taxon>Terriglobia</taxon>
        <taxon>Terriglobales</taxon>
        <taxon>Acidobacteriaceae</taxon>
        <taxon>Terriglobus</taxon>
    </lineage>
</organism>
<accession>A0A5B9EHH4</accession>
<dbReference type="RefSeq" id="WP_147650358.1">
    <property type="nucleotide sequence ID" value="NZ_CP042806.1"/>
</dbReference>
<evidence type="ECO:0000313" key="2">
    <source>
        <dbReference type="Proteomes" id="UP000321820"/>
    </source>
</evidence>
<dbReference type="Proteomes" id="UP000321820">
    <property type="component" value="Chromosome"/>
</dbReference>
<keyword evidence="2" id="KW-1185">Reference proteome</keyword>
<name>A0A5B9EHH4_9BACT</name>
<dbReference type="KEGG" id="talb:FTW19_25495"/>
<reference evidence="1 2" key="1">
    <citation type="submission" date="2019-08" db="EMBL/GenBank/DDBJ databases">
        <title>Complete genome sequence of Terriglobus albidus strain ORNL.</title>
        <authorList>
            <person name="Podar M."/>
        </authorList>
    </citation>
    <scope>NUCLEOTIDE SEQUENCE [LARGE SCALE GENOMIC DNA]</scope>
    <source>
        <strain evidence="1 2">ORNL</strain>
    </source>
</reference>
<dbReference type="EMBL" id="CP042806">
    <property type="protein sequence ID" value="QEE31064.1"/>
    <property type="molecule type" value="Genomic_DNA"/>
</dbReference>
<gene>
    <name evidence="1" type="ORF">FTW19_25495</name>
</gene>